<evidence type="ECO:0000256" key="7">
    <source>
        <dbReference type="SAM" id="MobiDB-lite"/>
    </source>
</evidence>
<dbReference type="GO" id="GO:0007015">
    <property type="term" value="P:actin filament organization"/>
    <property type="evidence" value="ECO:0007669"/>
    <property type="project" value="TreeGrafter"/>
</dbReference>
<dbReference type="InterPro" id="IPR001609">
    <property type="entry name" value="Myosin_head_motor_dom-like"/>
</dbReference>
<dbReference type="Gene3D" id="6.20.240.20">
    <property type="match status" value="1"/>
</dbReference>
<keyword evidence="2" id="KW-0067">ATP-binding</keyword>
<dbReference type="Proteomes" id="UP000654075">
    <property type="component" value="Unassembled WGS sequence"/>
</dbReference>
<dbReference type="GO" id="GO:0016459">
    <property type="term" value="C:myosin complex"/>
    <property type="evidence" value="ECO:0007669"/>
    <property type="project" value="UniProtKB-KW"/>
</dbReference>
<reference evidence="9" key="1">
    <citation type="submission" date="2021-02" db="EMBL/GenBank/DDBJ databases">
        <authorList>
            <person name="Dougan E. K."/>
            <person name="Rhodes N."/>
            <person name="Thang M."/>
            <person name="Chan C."/>
        </authorList>
    </citation>
    <scope>NUCLEOTIDE SEQUENCE</scope>
</reference>
<dbReference type="GO" id="GO:0016020">
    <property type="term" value="C:membrane"/>
    <property type="evidence" value="ECO:0007669"/>
    <property type="project" value="TreeGrafter"/>
</dbReference>
<sequence>MGSAPPQGTKPNSNSNNININSNNNINNNNNSNSNSNNNTGSAKPKSRSATFRFRTSLQALMAKICAADNHYVRCIKPNLESVALQFAAPMVHEQLLYSGVLEAVHIRQKGFSSRLLFADFVLRYCCVATVRPLSGSRPVLSGCFLACRIFRSGGAEDGSAQAARQLLVQLRTLLPALPEGEIVFGKSKLFIKEQAVGMLESARAGAFLAAVLHTQRLLRGAQVRRALRDIKPVLREIRCWLGRCRPSQSGGFMEQLQTLAAAELELAALDSCVEAVAAVNLPVGLPIGILQQAARAQSKVRAEVEALRGIQVLLSSGSTDLEAMAIALADARELHLPSTRDELQLRLEDRIARIQAQLPLVCALREVSQSGDLSHVSQILTQIAEAGLVREPQLWIPELHGQGLLQEVVGLVGAEEARWRRREAELVAAAEAARVAAAARATALERAAKLAEAAKQARAHAAKLGQEAQAALDQASLGPDQTALAAAGSEQADSRAPVEFVHPRCNGSLQVIADFETGRANTNSQGRPAVIVQIAATIASAAEKIRGVPLGEELAGIADLLRAEACRGEKLAEEREAECAALRAGRGSSVTAGSELEDLDLDCVPHAALVAELRRLSSELGAERLLSRSLRAELETVRNLRGTGLLIT</sequence>
<dbReference type="GO" id="GO:0000146">
    <property type="term" value="F:microfilament motor activity"/>
    <property type="evidence" value="ECO:0007669"/>
    <property type="project" value="TreeGrafter"/>
</dbReference>
<dbReference type="PROSITE" id="PS51456">
    <property type="entry name" value="MYOSIN_MOTOR"/>
    <property type="match status" value="1"/>
</dbReference>
<dbReference type="InterPro" id="IPR036961">
    <property type="entry name" value="Kinesin_motor_dom_sf"/>
</dbReference>
<evidence type="ECO:0000313" key="9">
    <source>
        <dbReference type="EMBL" id="CAE8594074.1"/>
    </source>
</evidence>
<comment type="caution">
    <text evidence="6">Lacks conserved residue(s) required for the propagation of feature annotation.</text>
</comment>
<evidence type="ECO:0000256" key="4">
    <source>
        <dbReference type="ARBA" id="ARBA00023175"/>
    </source>
</evidence>
<dbReference type="AlphaFoldDB" id="A0A813E854"/>
<keyword evidence="5 6" id="KW-0009">Actin-binding</keyword>
<name>A0A813E854_POLGL</name>
<evidence type="ECO:0000256" key="6">
    <source>
        <dbReference type="PROSITE-ProRule" id="PRU00782"/>
    </source>
</evidence>
<feature type="region of interest" description="Disordered" evidence="7">
    <location>
        <begin position="1"/>
        <end position="48"/>
    </location>
</feature>
<dbReference type="Gene3D" id="3.40.850.10">
    <property type="entry name" value="Kinesin motor domain"/>
    <property type="match status" value="1"/>
</dbReference>
<gene>
    <name evidence="9" type="ORF">PGLA1383_LOCUS12648</name>
</gene>
<dbReference type="GO" id="GO:0051015">
    <property type="term" value="F:actin filament binding"/>
    <property type="evidence" value="ECO:0007669"/>
    <property type="project" value="TreeGrafter"/>
</dbReference>
<evidence type="ECO:0000256" key="3">
    <source>
        <dbReference type="ARBA" id="ARBA00023123"/>
    </source>
</evidence>
<dbReference type="Gene3D" id="1.20.58.530">
    <property type="match status" value="1"/>
</dbReference>
<evidence type="ECO:0000313" key="10">
    <source>
        <dbReference type="Proteomes" id="UP000654075"/>
    </source>
</evidence>
<feature type="compositionally biased region" description="Low complexity" evidence="7">
    <location>
        <begin position="12"/>
        <end position="39"/>
    </location>
</feature>
<evidence type="ECO:0000256" key="1">
    <source>
        <dbReference type="ARBA" id="ARBA00022741"/>
    </source>
</evidence>
<comment type="caution">
    <text evidence="9">The sequence shown here is derived from an EMBL/GenBank/DDBJ whole genome shotgun (WGS) entry which is preliminary data.</text>
</comment>
<dbReference type="OrthoDB" id="423486at2759"/>
<dbReference type="GO" id="GO:0005737">
    <property type="term" value="C:cytoplasm"/>
    <property type="evidence" value="ECO:0007669"/>
    <property type="project" value="TreeGrafter"/>
</dbReference>
<evidence type="ECO:0000256" key="2">
    <source>
        <dbReference type="ARBA" id="ARBA00022840"/>
    </source>
</evidence>
<proteinExistence type="inferred from homology"/>
<accession>A0A813E854</accession>
<organism evidence="9 10">
    <name type="scientific">Polarella glacialis</name>
    <name type="common">Dinoflagellate</name>
    <dbReference type="NCBI Taxonomy" id="89957"/>
    <lineage>
        <taxon>Eukaryota</taxon>
        <taxon>Sar</taxon>
        <taxon>Alveolata</taxon>
        <taxon>Dinophyceae</taxon>
        <taxon>Suessiales</taxon>
        <taxon>Suessiaceae</taxon>
        <taxon>Polarella</taxon>
    </lineage>
</organism>
<dbReference type="EMBL" id="CAJNNV010006781">
    <property type="protein sequence ID" value="CAE8594074.1"/>
    <property type="molecule type" value="Genomic_DNA"/>
</dbReference>
<keyword evidence="4" id="KW-0505">Motor protein</keyword>
<keyword evidence="3 6" id="KW-0518">Myosin</keyword>
<dbReference type="GO" id="GO:0098858">
    <property type="term" value="C:actin-based cell projection"/>
    <property type="evidence" value="ECO:0007669"/>
    <property type="project" value="TreeGrafter"/>
</dbReference>
<dbReference type="Pfam" id="PF00063">
    <property type="entry name" value="Myosin_head"/>
    <property type="match status" value="1"/>
</dbReference>
<feature type="region of interest" description="Actin-binding" evidence="6">
    <location>
        <begin position="58"/>
        <end position="80"/>
    </location>
</feature>
<dbReference type="PANTHER" id="PTHR13140">
    <property type="entry name" value="MYOSIN"/>
    <property type="match status" value="1"/>
</dbReference>
<dbReference type="InterPro" id="IPR027417">
    <property type="entry name" value="P-loop_NTPase"/>
</dbReference>
<evidence type="ECO:0000256" key="5">
    <source>
        <dbReference type="ARBA" id="ARBA00023203"/>
    </source>
</evidence>
<dbReference type="SUPFAM" id="SSF52540">
    <property type="entry name" value="P-loop containing nucleoside triphosphate hydrolases"/>
    <property type="match status" value="1"/>
</dbReference>
<evidence type="ECO:0000259" key="8">
    <source>
        <dbReference type="PROSITE" id="PS51456"/>
    </source>
</evidence>
<keyword evidence="10" id="KW-1185">Reference proteome</keyword>
<comment type="similarity">
    <text evidence="6">Belongs to the TRAFAC class myosin-kinesin ATPase superfamily. Myosin family.</text>
</comment>
<dbReference type="GO" id="GO:0005524">
    <property type="term" value="F:ATP binding"/>
    <property type="evidence" value="ECO:0007669"/>
    <property type="project" value="UniProtKB-KW"/>
</dbReference>
<feature type="domain" description="Myosin motor" evidence="8">
    <location>
        <begin position="1"/>
        <end position="205"/>
    </location>
</feature>
<protein>
    <recommendedName>
        <fullName evidence="8">Myosin motor domain-containing protein</fullName>
    </recommendedName>
</protein>
<dbReference type="PROSITE" id="PS50096">
    <property type="entry name" value="IQ"/>
    <property type="match status" value="1"/>
</dbReference>
<keyword evidence="1" id="KW-0547">Nucleotide-binding</keyword>
<dbReference type="PANTHER" id="PTHR13140:SF709">
    <property type="entry name" value="UNCONVENTIONAL MYOSIN-XV"/>
    <property type="match status" value="1"/>
</dbReference>